<dbReference type="EMBL" id="BMYZ01000004">
    <property type="protein sequence ID" value="GGY86208.1"/>
    <property type="molecule type" value="Genomic_DNA"/>
</dbReference>
<dbReference type="InterPro" id="IPR052172">
    <property type="entry name" value="UxaA_altronate/galactarate_dh"/>
</dbReference>
<reference evidence="5" key="1">
    <citation type="journal article" date="2019" name="Int. J. Syst. Evol. Microbiol.">
        <title>The Global Catalogue of Microorganisms (GCM) 10K type strain sequencing project: providing services to taxonomists for standard genome sequencing and annotation.</title>
        <authorList>
            <consortium name="The Broad Institute Genomics Platform"/>
            <consortium name="The Broad Institute Genome Sequencing Center for Infectious Disease"/>
            <person name="Wu L."/>
            <person name="Ma J."/>
        </authorList>
    </citation>
    <scope>NUCLEOTIDE SEQUENCE [LARGE SCALE GENOMIC DNA]</scope>
    <source>
        <strain evidence="5">KCTC 32239</strain>
    </source>
</reference>
<evidence type="ECO:0000256" key="1">
    <source>
        <dbReference type="ARBA" id="ARBA00010986"/>
    </source>
</evidence>
<comment type="caution">
    <text evidence="4">The sequence shown here is derived from an EMBL/GenBank/DDBJ whole genome shotgun (WGS) entry which is preliminary data.</text>
</comment>
<evidence type="ECO:0000256" key="2">
    <source>
        <dbReference type="ARBA" id="ARBA00023239"/>
    </source>
</evidence>
<dbReference type="InterPro" id="IPR013974">
    <property type="entry name" value="SAF"/>
</dbReference>
<organism evidence="4 5">
    <name type="scientific">Cellvibrio zantedeschiae</name>
    <dbReference type="NCBI Taxonomy" id="1237077"/>
    <lineage>
        <taxon>Bacteria</taxon>
        <taxon>Pseudomonadati</taxon>
        <taxon>Pseudomonadota</taxon>
        <taxon>Gammaproteobacteria</taxon>
        <taxon>Cellvibrionales</taxon>
        <taxon>Cellvibrionaceae</taxon>
        <taxon>Cellvibrio</taxon>
    </lineage>
</organism>
<dbReference type="InterPro" id="IPR048332">
    <property type="entry name" value="GD_AH_C"/>
</dbReference>
<dbReference type="PANTHER" id="PTHR30536:SF5">
    <property type="entry name" value="ALTRONATE DEHYDRATASE"/>
    <property type="match status" value="1"/>
</dbReference>
<proteinExistence type="inferred from homology"/>
<dbReference type="RefSeq" id="WP_189420825.1">
    <property type="nucleotide sequence ID" value="NZ_BMYZ01000004.1"/>
</dbReference>
<gene>
    <name evidence="4" type="ORF">GCM10011613_34100</name>
</gene>
<sequence>MSNILRLHELDNVGICKVALPAGTQLITSELRLLNDIPALHKVALRDINEGEAILKYGQTMGFANQFIPAGAHVHVHNCVMGDADKDYGFCSKSTATEFVPAGERATFRGYKRVNGKVGTRNYIGILTTVNCSATVARAVAQHFTFSGELKNYPNVDGVVALTHETGCGMRSDGEGYETLRRTFDGYARHPNFGGVMMVGLGCETMQVSRVLQESGLAGSETFCSYTIQDEGGTRVSVEKGIETLRKMLPLVNKFERETVPASELMIGLQCGGSDALSGVTANPALGIAGDILIRHGGTVILSETPEIYGAEHLLTQRASNPEVAEQLLARIKWWEEYTARNDFELNNNPSPGNKAGGLTTIMEKSLGAQAKSGSTNLNGVYLYAEHIAQKGLVFMDSPGYDPVSATGQVASGAQIICFTTGRGSAFGCKPAPCIKLSSNTPLYERMKEDIDINCGGVLDGEISLYECGEKIFQEILKIASGEETKSEALGYGDNEFTPWKIGATV</sequence>
<comment type="similarity">
    <text evidence="1">Belongs to the UxaA family.</text>
</comment>
<dbReference type="Pfam" id="PF20629">
    <property type="entry name" value="GD_AH_C"/>
    <property type="match status" value="1"/>
</dbReference>
<accession>A0ABQ3BAA2</accession>
<dbReference type="InterPro" id="IPR007392">
    <property type="entry name" value="GD_AH_second"/>
</dbReference>
<dbReference type="Pfam" id="PF08666">
    <property type="entry name" value="SAF"/>
    <property type="match status" value="1"/>
</dbReference>
<dbReference type="InterPro" id="IPR044144">
    <property type="entry name" value="SAF_UxaA/GarD"/>
</dbReference>
<dbReference type="CDD" id="cd11613">
    <property type="entry name" value="SAF_AH_GD"/>
    <property type="match status" value="1"/>
</dbReference>
<feature type="domain" description="SAF" evidence="3">
    <location>
        <begin position="11"/>
        <end position="80"/>
    </location>
</feature>
<evidence type="ECO:0000313" key="5">
    <source>
        <dbReference type="Proteomes" id="UP000619761"/>
    </source>
</evidence>
<protein>
    <submittedName>
        <fullName evidence="4">Galactarate dehydratase</fullName>
    </submittedName>
</protein>
<dbReference type="Proteomes" id="UP000619761">
    <property type="component" value="Unassembled WGS sequence"/>
</dbReference>
<dbReference type="PANTHER" id="PTHR30536">
    <property type="entry name" value="ALTRONATE/GALACTARATE DEHYDRATASE"/>
    <property type="match status" value="1"/>
</dbReference>
<keyword evidence="5" id="KW-1185">Reference proteome</keyword>
<dbReference type="SMART" id="SM00858">
    <property type="entry name" value="SAF"/>
    <property type="match status" value="1"/>
</dbReference>
<keyword evidence="2" id="KW-0456">Lyase</keyword>
<name>A0ABQ3BAA2_9GAMM</name>
<dbReference type="Pfam" id="PF04295">
    <property type="entry name" value="GD_AH_second"/>
    <property type="match status" value="1"/>
</dbReference>
<dbReference type="Gene3D" id="2.30.130.110">
    <property type="match status" value="1"/>
</dbReference>
<evidence type="ECO:0000313" key="4">
    <source>
        <dbReference type="EMBL" id="GGY86208.1"/>
    </source>
</evidence>
<evidence type="ECO:0000259" key="3">
    <source>
        <dbReference type="SMART" id="SM00858"/>
    </source>
</evidence>